<dbReference type="SUPFAM" id="SSF51735">
    <property type="entry name" value="NAD(P)-binding Rossmann-fold domains"/>
    <property type="match status" value="1"/>
</dbReference>
<evidence type="ECO:0000256" key="7">
    <source>
        <dbReference type="RuleBase" id="RU000437"/>
    </source>
</evidence>
<comment type="caution">
    <text evidence="11">The sequence shown here is derived from an EMBL/GenBank/DDBJ whole genome shotgun (WGS) entry which is preliminary data.</text>
</comment>
<dbReference type="GO" id="GO:0141152">
    <property type="term" value="F:glycerol-3-phosphate dehydrogenase (NAD+) activity"/>
    <property type="evidence" value="ECO:0007669"/>
    <property type="project" value="UniProtKB-UniRule"/>
</dbReference>
<evidence type="ECO:0000256" key="8">
    <source>
        <dbReference type="RuleBase" id="RU361243"/>
    </source>
</evidence>
<keyword evidence="12" id="KW-1185">Reference proteome</keyword>
<evidence type="ECO:0000259" key="9">
    <source>
        <dbReference type="Pfam" id="PF01210"/>
    </source>
</evidence>
<feature type="non-terminal residue" evidence="11">
    <location>
        <position position="339"/>
    </location>
</feature>
<dbReference type="PIRSF" id="PIRSF000114">
    <property type="entry name" value="Glycerol-3-P_dh"/>
    <property type="match status" value="1"/>
</dbReference>
<dbReference type="PANTHER" id="PTHR11728">
    <property type="entry name" value="GLYCEROL-3-PHOSPHATE DEHYDROGENASE"/>
    <property type="match status" value="1"/>
</dbReference>
<dbReference type="Pfam" id="PF01210">
    <property type="entry name" value="NAD_Gly3P_dh_N"/>
    <property type="match status" value="1"/>
</dbReference>
<dbReference type="InterPro" id="IPR036291">
    <property type="entry name" value="NAD(P)-bd_dom_sf"/>
</dbReference>
<dbReference type="AlphaFoldDB" id="A0AA36D4J4"/>
<comment type="similarity">
    <text evidence="1 7">Belongs to the NAD-dependent glycerol-3-phosphate dehydrogenase family.</text>
</comment>
<reference evidence="11" key="1">
    <citation type="submission" date="2023-06" db="EMBL/GenBank/DDBJ databases">
        <authorList>
            <person name="Delattre M."/>
        </authorList>
    </citation>
    <scope>NUCLEOTIDE SEQUENCE</scope>
    <source>
        <strain evidence="11">AF72</strain>
    </source>
</reference>
<dbReference type="GO" id="GO:0046168">
    <property type="term" value="P:glycerol-3-phosphate catabolic process"/>
    <property type="evidence" value="ECO:0007669"/>
    <property type="project" value="UniProtKB-UniRule"/>
</dbReference>
<dbReference type="InterPro" id="IPR006168">
    <property type="entry name" value="G3P_DH_NAD-dep"/>
</dbReference>
<evidence type="ECO:0000256" key="3">
    <source>
        <dbReference type="ARBA" id="ARBA00023027"/>
    </source>
</evidence>
<accession>A0AA36D4J4</accession>
<evidence type="ECO:0000259" key="10">
    <source>
        <dbReference type="Pfam" id="PF07479"/>
    </source>
</evidence>
<dbReference type="InterPro" id="IPR008927">
    <property type="entry name" value="6-PGluconate_DH-like_C_sf"/>
</dbReference>
<feature type="domain" description="Glycerol-3-phosphate dehydrogenase NAD-dependent C-terminal" evidence="10">
    <location>
        <begin position="183"/>
        <end position="330"/>
    </location>
</feature>
<feature type="domain" description="Glycerol-3-phosphate dehydrogenase NAD-dependent N-terminal" evidence="9">
    <location>
        <begin position="6"/>
        <end position="161"/>
    </location>
</feature>
<dbReference type="InterPro" id="IPR017751">
    <property type="entry name" value="G3P_DH_NAD-dep_euk"/>
</dbReference>
<dbReference type="Gene3D" id="3.40.50.720">
    <property type="entry name" value="NAD(P)-binding Rossmann-like Domain"/>
    <property type="match status" value="1"/>
</dbReference>
<dbReference type="SUPFAM" id="SSF48179">
    <property type="entry name" value="6-phosphogluconate dehydrogenase C-terminal domain-like"/>
    <property type="match status" value="1"/>
</dbReference>
<comment type="catalytic activity">
    <reaction evidence="4 8">
        <text>sn-glycerol 3-phosphate + NAD(+) = dihydroxyacetone phosphate + NADH + H(+)</text>
        <dbReference type="Rhea" id="RHEA:11092"/>
        <dbReference type="ChEBI" id="CHEBI:15378"/>
        <dbReference type="ChEBI" id="CHEBI:57540"/>
        <dbReference type="ChEBI" id="CHEBI:57597"/>
        <dbReference type="ChEBI" id="CHEBI:57642"/>
        <dbReference type="ChEBI" id="CHEBI:57945"/>
        <dbReference type="EC" id="1.1.1.8"/>
    </reaction>
</comment>
<gene>
    <name evidence="11" type="ORF">MSPICULIGERA_LOCUS19116</name>
</gene>
<evidence type="ECO:0000256" key="6">
    <source>
        <dbReference type="PIRSR" id="PIRSR000114-3"/>
    </source>
</evidence>
<evidence type="ECO:0000256" key="5">
    <source>
        <dbReference type="PIRSR" id="PIRSR000114-1"/>
    </source>
</evidence>
<dbReference type="PRINTS" id="PR00077">
    <property type="entry name" value="GPDHDRGNASE"/>
</dbReference>
<name>A0AA36D4J4_9BILA</name>
<dbReference type="GO" id="GO:0051287">
    <property type="term" value="F:NAD binding"/>
    <property type="evidence" value="ECO:0007669"/>
    <property type="project" value="UniProtKB-UniRule"/>
</dbReference>
<dbReference type="FunFam" id="1.10.1040.10:FF:000004">
    <property type="entry name" value="Glycerol-3-phosphate dehydrogenase [NAD(+)]"/>
    <property type="match status" value="1"/>
</dbReference>
<dbReference type="EMBL" id="CATQJA010002662">
    <property type="protein sequence ID" value="CAJ0580942.1"/>
    <property type="molecule type" value="Genomic_DNA"/>
</dbReference>
<proteinExistence type="inferred from homology"/>
<feature type="active site" description="Proton acceptor" evidence="5">
    <location>
        <position position="194"/>
    </location>
</feature>
<dbReference type="NCBIfam" id="TIGR03376">
    <property type="entry name" value="glycerol3P_DH"/>
    <property type="match status" value="1"/>
</dbReference>
<dbReference type="PANTHER" id="PTHR11728:SF8">
    <property type="entry name" value="GLYCEROL-3-PHOSPHATE DEHYDROGENASE [NAD(+)]-RELATED"/>
    <property type="match status" value="1"/>
</dbReference>
<dbReference type="Gene3D" id="1.10.1040.10">
    <property type="entry name" value="N-(1-d-carboxylethyl)-l-norvaline Dehydrogenase, domain 2"/>
    <property type="match status" value="1"/>
</dbReference>
<dbReference type="Proteomes" id="UP001177023">
    <property type="component" value="Unassembled WGS sequence"/>
</dbReference>
<protein>
    <recommendedName>
        <fullName evidence="8">Glycerol-3-phosphate dehydrogenase [NAD(+)]</fullName>
        <ecNumber evidence="8">1.1.1.8</ecNumber>
    </recommendedName>
</protein>
<dbReference type="GO" id="GO:0005829">
    <property type="term" value="C:cytosol"/>
    <property type="evidence" value="ECO:0007669"/>
    <property type="project" value="TreeGrafter"/>
</dbReference>
<dbReference type="GO" id="GO:0042803">
    <property type="term" value="F:protein homodimerization activity"/>
    <property type="evidence" value="ECO:0007669"/>
    <property type="project" value="InterPro"/>
</dbReference>
<keyword evidence="3 6" id="KW-0520">NAD</keyword>
<feature type="binding site" evidence="6">
    <location>
        <position position="142"/>
    </location>
    <ligand>
        <name>NAD(+)</name>
        <dbReference type="ChEBI" id="CHEBI:57540"/>
    </ligand>
</feature>
<dbReference type="InterPro" id="IPR011128">
    <property type="entry name" value="G3P_DH_NAD-dep_N"/>
</dbReference>
<dbReference type="InterPro" id="IPR006109">
    <property type="entry name" value="G3P_DH_NAD-dep_C"/>
</dbReference>
<evidence type="ECO:0000256" key="2">
    <source>
        <dbReference type="ARBA" id="ARBA00023002"/>
    </source>
</evidence>
<keyword evidence="2 7" id="KW-0560">Oxidoreductase</keyword>
<evidence type="ECO:0000313" key="12">
    <source>
        <dbReference type="Proteomes" id="UP001177023"/>
    </source>
</evidence>
<dbReference type="GO" id="GO:0005975">
    <property type="term" value="P:carbohydrate metabolic process"/>
    <property type="evidence" value="ECO:0007669"/>
    <property type="project" value="InterPro"/>
</dbReference>
<sequence>MTPLRITIVGTNSWVSSLARIIGETTSQNPDIFAGNVRYWMARNSTGNGVTDSTLPKNMIVAENLVDACKDAEILIFAVAREDITGICKELAKTLNLNGHTEAISFIRGIPIQNGSRIKLVSEEIEHILHIPCSVLMGANRASDLDSNTFCEATVGCKDKKKSGRMLKKLFETRNFRVNVLEDAQTVEICGALKEIVACAAGFSDGLGYGDNTKAAILRLGLMEIIRFAKHFYPNSSPSTFLESCGLADLIATCNTGTSRKVCDALVKQKKPLGEVEKTLLDGESAPGPQIAKEIFRLMAATGDELPRQFPLLTAVHEICSGVVEPGSLIDYLRKEPNC</sequence>
<dbReference type="InterPro" id="IPR013328">
    <property type="entry name" value="6PGD_dom2"/>
</dbReference>
<dbReference type="Pfam" id="PF07479">
    <property type="entry name" value="NAD_Gly3P_dh_C"/>
    <property type="match status" value="1"/>
</dbReference>
<evidence type="ECO:0000313" key="11">
    <source>
        <dbReference type="EMBL" id="CAJ0580942.1"/>
    </source>
</evidence>
<dbReference type="EC" id="1.1.1.8" evidence="8"/>
<organism evidence="11 12">
    <name type="scientific">Mesorhabditis spiculigera</name>
    <dbReference type="NCBI Taxonomy" id="96644"/>
    <lineage>
        <taxon>Eukaryota</taxon>
        <taxon>Metazoa</taxon>
        <taxon>Ecdysozoa</taxon>
        <taxon>Nematoda</taxon>
        <taxon>Chromadorea</taxon>
        <taxon>Rhabditida</taxon>
        <taxon>Rhabditina</taxon>
        <taxon>Rhabditomorpha</taxon>
        <taxon>Rhabditoidea</taxon>
        <taxon>Rhabditidae</taxon>
        <taxon>Mesorhabditinae</taxon>
        <taxon>Mesorhabditis</taxon>
    </lineage>
</organism>
<evidence type="ECO:0000256" key="1">
    <source>
        <dbReference type="ARBA" id="ARBA00011009"/>
    </source>
</evidence>
<evidence type="ECO:0000256" key="4">
    <source>
        <dbReference type="ARBA" id="ARBA00048683"/>
    </source>
</evidence>